<evidence type="ECO:0000256" key="2">
    <source>
        <dbReference type="PROSITE-ProRule" id="PRU00723"/>
    </source>
</evidence>
<feature type="region of interest" description="Disordered" evidence="3">
    <location>
        <begin position="375"/>
        <end position="406"/>
    </location>
</feature>
<dbReference type="HOGENOM" id="CLU_426496_0_0_1"/>
<feature type="region of interest" description="Disordered" evidence="3">
    <location>
        <begin position="447"/>
        <end position="485"/>
    </location>
</feature>
<sequence length="684" mass="71429">MAVESVPVQPQAASPNEVQIEKDAVKSASDAVEEKKDEVEALQEQIEAVNLGNVDDLHAACVEGNLQDVRVLLSKGTDRLETLDVNSGCTPIVLAIRANHHDIVRELLAAGAIIPPPGLTNDPLMLSILYPQPVYGMPPQFMSIPPQDFYPQPNYFPSQNSETQQFPLRKDSASAPNGNGSASNLPPAEVSKSIPCRNFPNCKYGNACVFLHPRPAPFYPGPGQNGFAPQGYEGYPPYPPAPAPYFMPNGNNFQSFASSEAQPQVSDNAEAGAQLDNAPIAAVPTPNGAAPVSVPAPPHVPSAVAPVFIPGYQPADMMGSPPPPPFGLSPMSPSMLGSSLPSIPPAEVFFATSPTNGFMPPVPMTGPHARRQSFGQGPQFGGQGKPFGHGKKPSFSSGKPWTGNRPAGGKFGNWKDGNPPPCAFFSQGNCRNGEFCKFPHLDADGNDCQAPTSTELNDEAKPAVEDEAPAAEAEKQEVDSVPAATTSPAVTVLPAKPAVTMPTLLRSASQPGVQRVHANGVPSRSHSPAPSNVSFHGNGHPRRAGRVPNVNGTRSSSSGPEKKPAQRVPKPDEFPVLGTPTSEKKEPVWGVFGKTAAQVLQAPAPVKPVVKVTQPIEEDAQSVTMESESDSDTVLVSHKSSAPATPASTASPAPEPKKAPISFASIAGAVAASSVETAPVAVKA</sequence>
<dbReference type="Proteomes" id="UP000053392">
    <property type="component" value="Unassembled WGS sequence"/>
</dbReference>
<dbReference type="SMART" id="SM00248">
    <property type="entry name" value="ANK"/>
    <property type="match status" value="2"/>
</dbReference>
<feature type="compositionally biased region" description="Polar residues" evidence="3">
    <location>
        <begin position="155"/>
        <end position="166"/>
    </location>
</feature>
<dbReference type="PROSITE" id="PS50103">
    <property type="entry name" value="ZF_C3H1"/>
    <property type="match status" value="2"/>
</dbReference>
<dbReference type="OrthoDB" id="20872at2759"/>
<feature type="compositionally biased region" description="Gly residues" evidence="3">
    <location>
        <begin position="378"/>
        <end position="387"/>
    </location>
</feature>
<dbReference type="EMBL" id="KN847897">
    <property type="protein sequence ID" value="KIR42769.1"/>
    <property type="molecule type" value="Genomic_DNA"/>
</dbReference>
<dbReference type="Pfam" id="PF12796">
    <property type="entry name" value="Ank_2"/>
    <property type="match status" value="1"/>
</dbReference>
<feature type="zinc finger region" description="C3H1-type" evidence="2">
    <location>
        <begin position="191"/>
        <end position="215"/>
    </location>
</feature>
<feature type="compositionally biased region" description="Low complexity" evidence="3">
    <location>
        <begin position="637"/>
        <end position="652"/>
    </location>
</feature>
<dbReference type="PROSITE" id="PS50088">
    <property type="entry name" value="ANK_REPEAT"/>
    <property type="match status" value="1"/>
</dbReference>
<reference evidence="5 6" key="1">
    <citation type="submission" date="2015-01" db="EMBL/GenBank/DDBJ databases">
        <title>The Genome Sequence of Cryptococcus gattii Ram5.</title>
        <authorList>
            <consortium name="The Broad Institute Genomics Platform"/>
            <person name="Cuomo C."/>
            <person name="Litvintseva A."/>
            <person name="Chen Y."/>
            <person name="Heitman J."/>
            <person name="Sun S."/>
            <person name="Springer D."/>
            <person name="Dromer F."/>
            <person name="Young S."/>
            <person name="Zeng Q."/>
            <person name="Gargeya S."/>
            <person name="Abouelleil A."/>
            <person name="Alvarado L."/>
            <person name="Chapman S.B."/>
            <person name="Gainer-Dewar J."/>
            <person name="Goldberg J."/>
            <person name="Griggs A."/>
            <person name="Gujja S."/>
            <person name="Hansen M."/>
            <person name="Howarth C."/>
            <person name="Imamovic A."/>
            <person name="Larimer J."/>
            <person name="Murphy C."/>
            <person name="Naylor J."/>
            <person name="Pearson M."/>
            <person name="Priest M."/>
            <person name="Roberts A."/>
            <person name="Saif S."/>
            <person name="Shea T."/>
            <person name="Sykes S."/>
            <person name="Wortman J."/>
            <person name="Nusbaum C."/>
            <person name="Birren B."/>
        </authorList>
    </citation>
    <scope>NUCLEOTIDE SEQUENCE [LARGE SCALE GENOMIC DNA]</scope>
    <source>
        <strain evidence="5 6">Ram5</strain>
    </source>
</reference>
<keyword evidence="2" id="KW-0863">Zinc-finger</keyword>
<accession>A0A0D0V8B4</accession>
<feature type="domain" description="C3H1-type" evidence="4">
    <location>
        <begin position="416"/>
        <end position="443"/>
    </location>
</feature>
<feature type="region of interest" description="Disordered" evidence="3">
    <location>
        <begin position="507"/>
        <end position="586"/>
    </location>
</feature>
<dbReference type="AlphaFoldDB" id="A0A0D0V8B4"/>
<dbReference type="GO" id="GO:0010468">
    <property type="term" value="P:regulation of gene expression"/>
    <property type="evidence" value="ECO:0007669"/>
    <property type="project" value="UniProtKB-ARBA"/>
</dbReference>
<protein>
    <recommendedName>
        <fullName evidence="4">C3H1-type domain-containing protein</fullName>
    </recommendedName>
</protein>
<dbReference type="GO" id="GO:0008270">
    <property type="term" value="F:zinc ion binding"/>
    <property type="evidence" value="ECO:0007669"/>
    <property type="project" value="UniProtKB-KW"/>
</dbReference>
<gene>
    <name evidence="5" type="ORF">I313_00972</name>
</gene>
<feature type="compositionally biased region" description="Polar residues" evidence="3">
    <location>
        <begin position="550"/>
        <end position="559"/>
    </location>
</feature>
<keyword evidence="6" id="KW-1185">Reference proteome</keyword>
<dbReference type="PROSITE" id="PS50297">
    <property type="entry name" value="ANK_REP_REGION"/>
    <property type="match status" value="1"/>
</dbReference>
<dbReference type="SUPFAM" id="SSF48403">
    <property type="entry name" value="Ankyrin repeat"/>
    <property type="match status" value="1"/>
</dbReference>
<feature type="domain" description="C3H1-type" evidence="4">
    <location>
        <begin position="191"/>
        <end position="215"/>
    </location>
</feature>
<evidence type="ECO:0000313" key="5">
    <source>
        <dbReference type="EMBL" id="KIR42769.1"/>
    </source>
</evidence>
<feature type="region of interest" description="Disordered" evidence="3">
    <location>
        <begin position="620"/>
        <end position="659"/>
    </location>
</feature>
<dbReference type="SMART" id="SM00356">
    <property type="entry name" value="ZnF_C3H1"/>
    <property type="match status" value="2"/>
</dbReference>
<evidence type="ECO:0000256" key="3">
    <source>
        <dbReference type="SAM" id="MobiDB-lite"/>
    </source>
</evidence>
<organism evidence="5 6">
    <name type="scientific">Cryptococcus deuterogattii Ram5</name>
    <dbReference type="NCBI Taxonomy" id="1296110"/>
    <lineage>
        <taxon>Eukaryota</taxon>
        <taxon>Fungi</taxon>
        <taxon>Dikarya</taxon>
        <taxon>Basidiomycota</taxon>
        <taxon>Agaricomycotina</taxon>
        <taxon>Tremellomycetes</taxon>
        <taxon>Tremellales</taxon>
        <taxon>Cryptococcaceae</taxon>
        <taxon>Cryptococcus</taxon>
        <taxon>Cryptococcus gattii species complex</taxon>
    </lineage>
</organism>
<keyword evidence="2" id="KW-0862">Zinc</keyword>
<keyword evidence="1" id="KW-0040">ANK repeat</keyword>
<dbReference type="Gene3D" id="1.25.40.20">
    <property type="entry name" value="Ankyrin repeat-containing domain"/>
    <property type="match status" value="1"/>
</dbReference>
<proteinExistence type="predicted"/>
<dbReference type="InterPro" id="IPR000571">
    <property type="entry name" value="Znf_CCCH"/>
</dbReference>
<feature type="region of interest" description="Disordered" evidence="3">
    <location>
        <begin position="1"/>
        <end position="36"/>
    </location>
</feature>
<name>A0A0D0V8B4_9TREE</name>
<dbReference type="Pfam" id="PF00642">
    <property type="entry name" value="zf-CCCH"/>
    <property type="match status" value="1"/>
</dbReference>
<feature type="zinc finger region" description="C3H1-type" evidence="2">
    <location>
        <begin position="416"/>
        <end position="443"/>
    </location>
</feature>
<dbReference type="InterPro" id="IPR002110">
    <property type="entry name" value="Ankyrin_rpt"/>
</dbReference>
<evidence type="ECO:0000313" key="6">
    <source>
        <dbReference type="Proteomes" id="UP000053392"/>
    </source>
</evidence>
<keyword evidence="2" id="KW-0479">Metal-binding</keyword>
<feature type="compositionally biased region" description="Low complexity" evidence="3">
    <location>
        <begin position="173"/>
        <end position="184"/>
    </location>
</feature>
<feature type="repeat" description="ANK" evidence="1">
    <location>
        <begin position="87"/>
        <end position="112"/>
    </location>
</feature>
<evidence type="ECO:0000256" key="1">
    <source>
        <dbReference type="PROSITE-ProRule" id="PRU00023"/>
    </source>
</evidence>
<evidence type="ECO:0000259" key="4">
    <source>
        <dbReference type="PROSITE" id="PS50103"/>
    </source>
</evidence>
<dbReference type="InterPro" id="IPR036770">
    <property type="entry name" value="Ankyrin_rpt-contain_sf"/>
</dbReference>
<feature type="region of interest" description="Disordered" evidence="3">
    <location>
        <begin position="152"/>
        <end position="190"/>
    </location>
</feature>
<feature type="compositionally biased region" description="Polar residues" evidence="3">
    <location>
        <begin position="522"/>
        <end position="535"/>
    </location>
</feature>
<feature type="compositionally biased region" description="Basic and acidic residues" evidence="3">
    <location>
        <begin position="560"/>
        <end position="573"/>
    </location>
</feature>